<dbReference type="EMBL" id="BLIV01000001">
    <property type="protein sequence ID" value="GFE48428.1"/>
    <property type="molecule type" value="Genomic_DNA"/>
</dbReference>
<dbReference type="Proteomes" id="UP000436522">
    <property type="component" value="Unassembled WGS sequence"/>
</dbReference>
<evidence type="ECO:0000313" key="1">
    <source>
        <dbReference type="EMBL" id="GFE48428.1"/>
    </source>
</evidence>
<dbReference type="Gene3D" id="3.40.50.300">
    <property type="entry name" value="P-loop containing nucleotide triphosphate hydrolases"/>
    <property type="match status" value="1"/>
</dbReference>
<gene>
    <name evidence="1" type="ORF">So717_01810</name>
</gene>
<proteinExistence type="predicted"/>
<dbReference type="RefSeq" id="WP_159974336.1">
    <property type="nucleotide sequence ID" value="NZ_BLIV01000001.1"/>
</dbReference>
<keyword evidence="2" id="KW-1185">Reference proteome</keyword>
<sequence length="367" mass="38677">MTLHTAKPDVTLLHLNAKWAFTTRRVDHDDVAGLNPAVEHGVAGDLVLCEIIEINQHQKIQLARGRASTSYLGDKVVLCIGDRYAPDQFEGAARITSEGADLLAGGGVVGTMEHAHARMLEPTRLRPIALLTDRDGEVINIARYSLQAKAIPEHVTVIGVFGASMNAGKTTAAVSLAHGLSRAGFSVAGIKATGTGAFGDFNAFEDAGVSAMDFTDAGMPTTYRMPIDRVEQGFETLVGTAGANGADIVVVEIADGVFQQETQEILAGSRIRDRMDAILFATPDALGAVGGMRVLADYGLRPFAISGKLTQSPLAMMEARMATGVPQLSREDLCTPEAVMAVAGPVLRQTRSTPTRPPAALESMTAA</sequence>
<dbReference type="SUPFAM" id="SSF52540">
    <property type="entry name" value="P-loop containing nucleoside triphosphate hydrolases"/>
    <property type="match status" value="1"/>
</dbReference>
<name>A0A640VIQ7_9RHOB</name>
<comment type="caution">
    <text evidence="1">The sequence shown here is derived from an EMBL/GenBank/DDBJ whole genome shotgun (WGS) entry which is preliminary data.</text>
</comment>
<organism evidence="1 2">
    <name type="scientific">Roseobacter cerasinus</name>
    <dbReference type="NCBI Taxonomy" id="2602289"/>
    <lineage>
        <taxon>Bacteria</taxon>
        <taxon>Pseudomonadati</taxon>
        <taxon>Pseudomonadota</taxon>
        <taxon>Alphaproteobacteria</taxon>
        <taxon>Rhodobacterales</taxon>
        <taxon>Roseobacteraceae</taxon>
        <taxon>Roseobacter</taxon>
    </lineage>
</organism>
<dbReference type="OrthoDB" id="145933at2"/>
<protein>
    <submittedName>
        <fullName evidence="1">DUF1611 domain-containing protein</fullName>
    </submittedName>
</protein>
<evidence type="ECO:0000313" key="2">
    <source>
        <dbReference type="Proteomes" id="UP000436522"/>
    </source>
</evidence>
<dbReference type="AlphaFoldDB" id="A0A640VIQ7"/>
<dbReference type="InterPro" id="IPR027417">
    <property type="entry name" value="P-loop_NTPase"/>
</dbReference>
<reference evidence="1 2" key="1">
    <citation type="submission" date="2019-12" db="EMBL/GenBank/DDBJ databases">
        <title>Roseobacter cerasinus sp. nov., isolated from seawater around aquaculture.</title>
        <authorList>
            <person name="Muramatsu S."/>
            <person name="Takabe Y."/>
            <person name="Mori K."/>
            <person name="Takaichi S."/>
            <person name="Hanada S."/>
        </authorList>
    </citation>
    <scope>NUCLEOTIDE SEQUENCE [LARGE SCALE GENOMIC DNA]</scope>
    <source>
        <strain evidence="1 2">AI77</strain>
    </source>
</reference>
<accession>A0A640VIQ7</accession>